<protein>
    <recommendedName>
        <fullName evidence="4">Diaminopimelate epimerase</fullName>
    </recommendedName>
</protein>
<keyword evidence="2" id="KW-0413">Isomerase</keyword>
<dbReference type="PANTHER" id="PTHR31689:SF0">
    <property type="entry name" value="DIAMINOPIMELATE EPIMERASE"/>
    <property type="match status" value="1"/>
</dbReference>
<dbReference type="InterPro" id="IPR001653">
    <property type="entry name" value="DAP_epimerase_DapF"/>
</dbReference>
<feature type="non-terminal residue" evidence="3">
    <location>
        <position position="204"/>
    </location>
</feature>
<dbReference type="NCBIfam" id="TIGR00652">
    <property type="entry name" value="DapF"/>
    <property type="match status" value="1"/>
</dbReference>
<dbReference type="Gene3D" id="3.10.310.10">
    <property type="entry name" value="Diaminopimelate Epimerase, Chain A, domain 1"/>
    <property type="match status" value="2"/>
</dbReference>
<comment type="similarity">
    <text evidence="1">Belongs to the diaminopimelate epimerase family.</text>
</comment>
<dbReference type="PANTHER" id="PTHR31689">
    <property type="entry name" value="DIAMINOPIMELATE EPIMERASE, CHLOROPLASTIC"/>
    <property type="match status" value="1"/>
</dbReference>
<dbReference type="SUPFAM" id="SSF54506">
    <property type="entry name" value="Diaminopimelate epimerase-like"/>
    <property type="match status" value="2"/>
</dbReference>
<evidence type="ECO:0000313" key="3">
    <source>
        <dbReference type="EMBL" id="SVC91069.1"/>
    </source>
</evidence>
<organism evidence="3">
    <name type="scientific">marine metagenome</name>
    <dbReference type="NCBI Taxonomy" id="408172"/>
    <lineage>
        <taxon>unclassified sequences</taxon>
        <taxon>metagenomes</taxon>
        <taxon>ecological metagenomes</taxon>
    </lineage>
</organism>
<evidence type="ECO:0000256" key="2">
    <source>
        <dbReference type="ARBA" id="ARBA00023235"/>
    </source>
</evidence>
<dbReference type="GO" id="GO:0005829">
    <property type="term" value="C:cytosol"/>
    <property type="evidence" value="ECO:0007669"/>
    <property type="project" value="TreeGrafter"/>
</dbReference>
<dbReference type="EMBL" id="UINC01118143">
    <property type="protein sequence ID" value="SVC91069.1"/>
    <property type="molecule type" value="Genomic_DNA"/>
</dbReference>
<dbReference type="Pfam" id="PF01678">
    <property type="entry name" value="DAP_epimerase"/>
    <property type="match status" value="1"/>
</dbReference>
<gene>
    <name evidence="3" type="ORF">METZ01_LOCUS343923</name>
</gene>
<name>A0A382QZZ1_9ZZZZ</name>
<accession>A0A382QZZ1</accession>
<evidence type="ECO:0008006" key="4">
    <source>
        <dbReference type="Google" id="ProtNLM"/>
    </source>
</evidence>
<dbReference type="GO" id="GO:0009089">
    <property type="term" value="P:lysine biosynthetic process via diaminopimelate"/>
    <property type="evidence" value="ECO:0007669"/>
    <property type="project" value="InterPro"/>
</dbReference>
<dbReference type="AlphaFoldDB" id="A0A382QZZ1"/>
<proteinExistence type="inferred from homology"/>
<dbReference type="GO" id="GO:0008837">
    <property type="term" value="F:diaminopimelate epimerase activity"/>
    <property type="evidence" value="ECO:0007669"/>
    <property type="project" value="InterPro"/>
</dbReference>
<evidence type="ECO:0000256" key="1">
    <source>
        <dbReference type="ARBA" id="ARBA00010219"/>
    </source>
</evidence>
<reference evidence="3" key="1">
    <citation type="submission" date="2018-05" db="EMBL/GenBank/DDBJ databases">
        <authorList>
            <person name="Lanie J.A."/>
            <person name="Ng W.-L."/>
            <person name="Kazmierczak K.M."/>
            <person name="Andrzejewski T.M."/>
            <person name="Davidsen T.M."/>
            <person name="Wayne K.J."/>
            <person name="Tettelin H."/>
            <person name="Glass J.I."/>
            <person name="Rusch D."/>
            <person name="Podicherti R."/>
            <person name="Tsui H.-C.T."/>
            <person name="Winkler M.E."/>
        </authorList>
    </citation>
    <scope>NUCLEOTIDE SEQUENCE</scope>
</reference>
<sequence length="204" mass="22329">MKNGFFKGHGLGNDYIALDPADLEFRLTPKRIRAICDRHWGAGSDGILALAPSTKADFGVRIYNPDGSEAEKSGNGLRIFARYLYSTRRTRKKQFTVETKGGLVAVDLHTDEHGNASAATVEMGQATFRPGALPCSLPVDELVQQPIRVAGRSLIFTGVSVGNPHCVIFRTKGQAWTRDELLSLGPALENHEIFPRRTNVQLAV</sequence>